<accession>A0A2T7P4M2</accession>
<evidence type="ECO:0000256" key="8">
    <source>
        <dbReference type="ARBA" id="ARBA00022763"/>
    </source>
</evidence>
<dbReference type="CDD" id="cd05534">
    <property type="entry name" value="POLBc_zeta"/>
    <property type="match status" value="1"/>
</dbReference>
<feature type="compositionally biased region" description="Basic residues" evidence="15">
    <location>
        <begin position="66"/>
        <end position="76"/>
    </location>
</feature>
<dbReference type="EC" id="2.7.7.7" evidence="3"/>
<evidence type="ECO:0000256" key="6">
    <source>
        <dbReference type="ARBA" id="ARBA00022695"/>
    </source>
</evidence>
<feature type="domain" description="DNA-directed DNA polymerase family B exonuclease" evidence="17">
    <location>
        <begin position="1384"/>
        <end position="1573"/>
    </location>
</feature>
<dbReference type="InterPro" id="IPR043502">
    <property type="entry name" value="DNA/RNA_pol_sf"/>
</dbReference>
<feature type="compositionally biased region" description="Basic and acidic residues" evidence="15">
    <location>
        <begin position="412"/>
        <end position="422"/>
    </location>
</feature>
<dbReference type="GO" id="GO:0003887">
    <property type="term" value="F:DNA-directed DNA polymerase activity"/>
    <property type="evidence" value="ECO:0007669"/>
    <property type="project" value="UniProtKB-KW"/>
</dbReference>
<dbReference type="Pfam" id="PF03104">
    <property type="entry name" value="DNA_pol_B_exo1"/>
    <property type="match status" value="1"/>
</dbReference>
<dbReference type="SMART" id="SM00486">
    <property type="entry name" value="POLBc"/>
    <property type="match status" value="1"/>
</dbReference>
<dbReference type="PANTHER" id="PTHR45812:SF1">
    <property type="entry name" value="DNA POLYMERASE ZETA CATALYTIC SUBUNIT"/>
    <property type="match status" value="1"/>
</dbReference>
<dbReference type="OrthoDB" id="2414538at2759"/>
<dbReference type="GO" id="GO:0003677">
    <property type="term" value="F:DNA binding"/>
    <property type="evidence" value="ECO:0007669"/>
    <property type="project" value="InterPro"/>
</dbReference>
<keyword evidence="7" id="KW-0479">Metal-binding</keyword>
<feature type="region of interest" description="Disordered" evidence="15">
    <location>
        <begin position="883"/>
        <end position="1001"/>
    </location>
</feature>
<evidence type="ECO:0000256" key="14">
    <source>
        <dbReference type="ARBA" id="ARBA00049244"/>
    </source>
</evidence>
<reference evidence="18 19" key="1">
    <citation type="submission" date="2018-04" db="EMBL/GenBank/DDBJ databases">
        <title>The genome of golden apple snail Pomacea canaliculata provides insight into stress tolerance and invasive adaptation.</title>
        <authorList>
            <person name="Liu C."/>
            <person name="Liu B."/>
            <person name="Ren Y."/>
            <person name="Zhang Y."/>
            <person name="Wang H."/>
            <person name="Li S."/>
            <person name="Jiang F."/>
            <person name="Yin L."/>
            <person name="Zhang G."/>
            <person name="Qian W."/>
            <person name="Fan W."/>
        </authorList>
    </citation>
    <scope>NUCLEOTIDE SEQUENCE [LARGE SCALE GENOMIC DNA]</scope>
    <source>
        <strain evidence="18">SZHN2017</strain>
        <tissue evidence="18">Muscle</tissue>
    </source>
</reference>
<dbReference type="InterPro" id="IPR030559">
    <property type="entry name" value="PolZ_Rev3"/>
</dbReference>
<keyword evidence="19" id="KW-1185">Reference proteome</keyword>
<evidence type="ECO:0000313" key="18">
    <source>
        <dbReference type="EMBL" id="PVD28374.1"/>
    </source>
</evidence>
<evidence type="ECO:0000256" key="10">
    <source>
        <dbReference type="ARBA" id="ARBA00022932"/>
    </source>
</evidence>
<feature type="region of interest" description="Disordered" evidence="15">
    <location>
        <begin position="702"/>
        <end position="739"/>
    </location>
</feature>
<dbReference type="InterPro" id="IPR036397">
    <property type="entry name" value="RNaseH_sf"/>
</dbReference>
<dbReference type="InterPro" id="IPR042087">
    <property type="entry name" value="DNA_pol_B_thumb"/>
</dbReference>
<feature type="compositionally biased region" description="Low complexity" evidence="15">
    <location>
        <begin position="18"/>
        <end position="27"/>
    </location>
</feature>
<proteinExistence type="inferred from homology"/>
<dbReference type="SUPFAM" id="SSF56672">
    <property type="entry name" value="DNA/RNA polymerases"/>
    <property type="match status" value="1"/>
</dbReference>
<dbReference type="InterPro" id="IPR017964">
    <property type="entry name" value="DNA-dir_DNA_pol_B_CS"/>
</dbReference>
<feature type="region of interest" description="Disordered" evidence="15">
    <location>
        <begin position="1"/>
        <end position="84"/>
    </location>
</feature>
<keyword evidence="11" id="KW-0408">Iron</keyword>
<evidence type="ECO:0000313" key="19">
    <source>
        <dbReference type="Proteomes" id="UP000245119"/>
    </source>
</evidence>
<evidence type="ECO:0000256" key="11">
    <source>
        <dbReference type="ARBA" id="ARBA00023004"/>
    </source>
</evidence>
<evidence type="ECO:0000259" key="16">
    <source>
        <dbReference type="Pfam" id="PF00136"/>
    </source>
</evidence>
<dbReference type="GO" id="GO:0051536">
    <property type="term" value="F:iron-sulfur cluster binding"/>
    <property type="evidence" value="ECO:0007669"/>
    <property type="project" value="UniProtKB-KW"/>
</dbReference>
<feature type="region of interest" description="Disordered" evidence="15">
    <location>
        <begin position="217"/>
        <end position="275"/>
    </location>
</feature>
<feature type="domain" description="DNA-directed DNA polymerase family B multifunctional" evidence="16">
    <location>
        <begin position="1644"/>
        <end position="2079"/>
    </location>
</feature>
<dbReference type="STRING" id="400727.A0A2T7P4M2"/>
<comment type="cofactor">
    <cofactor evidence="1">
        <name>[4Fe-4S] cluster</name>
        <dbReference type="ChEBI" id="CHEBI:49883"/>
    </cofactor>
</comment>
<evidence type="ECO:0000256" key="5">
    <source>
        <dbReference type="ARBA" id="ARBA00022679"/>
    </source>
</evidence>
<feature type="compositionally biased region" description="Polar residues" evidence="15">
    <location>
        <begin position="1285"/>
        <end position="1301"/>
    </location>
</feature>
<comment type="catalytic activity">
    <reaction evidence="14">
        <text>DNA(n) + a 2'-deoxyribonucleoside 5'-triphosphate = DNA(n+1) + diphosphate</text>
        <dbReference type="Rhea" id="RHEA:22508"/>
        <dbReference type="Rhea" id="RHEA-COMP:17339"/>
        <dbReference type="Rhea" id="RHEA-COMP:17340"/>
        <dbReference type="ChEBI" id="CHEBI:33019"/>
        <dbReference type="ChEBI" id="CHEBI:61560"/>
        <dbReference type="ChEBI" id="CHEBI:173112"/>
        <dbReference type="EC" id="2.7.7.7"/>
    </reaction>
</comment>
<protein>
    <recommendedName>
        <fullName evidence="4">DNA polymerase zeta catalytic subunit</fullName>
        <ecNumber evidence="3">2.7.7.7</ecNumber>
    </recommendedName>
</protein>
<keyword evidence="10" id="KW-0239">DNA-directed DNA polymerase</keyword>
<feature type="compositionally biased region" description="Basic and acidic residues" evidence="15">
    <location>
        <begin position="140"/>
        <end position="151"/>
    </location>
</feature>
<comment type="caution">
    <text evidence="18">The sequence shown here is derived from an EMBL/GenBank/DDBJ whole genome shotgun (WGS) entry which is preliminary data.</text>
</comment>
<evidence type="ECO:0000256" key="1">
    <source>
        <dbReference type="ARBA" id="ARBA00001966"/>
    </source>
</evidence>
<dbReference type="PRINTS" id="PR00106">
    <property type="entry name" value="DNAPOLB"/>
</dbReference>
<dbReference type="InterPro" id="IPR006133">
    <property type="entry name" value="DNA-dir_DNA_pol_B_exonuc"/>
</dbReference>
<dbReference type="Gene3D" id="3.30.420.10">
    <property type="entry name" value="Ribonuclease H-like superfamily/Ribonuclease H"/>
    <property type="match status" value="1"/>
</dbReference>
<dbReference type="Gene3D" id="3.90.1600.10">
    <property type="entry name" value="Palm domain of DNA polymerase"/>
    <property type="match status" value="1"/>
</dbReference>
<dbReference type="InterPro" id="IPR006172">
    <property type="entry name" value="DNA-dir_DNA_pol_B"/>
</dbReference>
<feature type="region of interest" description="Disordered" evidence="15">
    <location>
        <begin position="1191"/>
        <end position="1218"/>
    </location>
</feature>
<dbReference type="Gene3D" id="1.10.287.690">
    <property type="entry name" value="Helix hairpin bin"/>
    <property type="match status" value="1"/>
</dbReference>
<dbReference type="SUPFAM" id="SSF53098">
    <property type="entry name" value="Ribonuclease H-like"/>
    <property type="match status" value="1"/>
</dbReference>
<dbReference type="GO" id="GO:0000724">
    <property type="term" value="P:double-strand break repair via homologous recombination"/>
    <property type="evidence" value="ECO:0007669"/>
    <property type="project" value="TreeGrafter"/>
</dbReference>
<dbReference type="GO" id="GO:0016035">
    <property type="term" value="C:zeta DNA polymerase complex"/>
    <property type="evidence" value="ECO:0007669"/>
    <property type="project" value="InterPro"/>
</dbReference>
<feature type="compositionally biased region" description="Basic and acidic residues" evidence="15">
    <location>
        <begin position="954"/>
        <end position="964"/>
    </location>
</feature>
<feature type="compositionally biased region" description="Acidic residues" evidence="15">
    <location>
        <begin position="1"/>
        <end position="17"/>
    </location>
</feature>
<evidence type="ECO:0000256" key="3">
    <source>
        <dbReference type="ARBA" id="ARBA00012417"/>
    </source>
</evidence>
<dbReference type="FunFam" id="1.10.287.690:FF:000002">
    <property type="entry name" value="DNA polymerase zeta"/>
    <property type="match status" value="1"/>
</dbReference>
<name>A0A2T7P4M2_POMCA</name>
<comment type="similarity">
    <text evidence="2">Belongs to the DNA polymerase type-B family.</text>
</comment>
<feature type="region of interest" description="Disordered" evidence="15">
    <location>
        <begin position="1280"/>
        <end position="1313"/>
    </location>
</feature>
<gene>
    <name evidence="18" type="ORF">C0Q70_10961</name>
</gene>
<sequence length="2212" mass="245953">MFSTDESEGDETDDSSDEYIPSSSSRLRGTKRKKRRKAEKRAKRMSVNYSRNAFSHFLEEKEQREHRRGRSRKRHQQRSDHKDDKLIEGIHYIIVGKFKGHRVIHEVDEGNGEVEKQQDGCAANNFIFKQGTAPESLEPCQHELESRRKAPVDWGPGVTMPGKLPTDSPFVVSQPSSAEHSQDADCSSLPHSSPDSDSSLPAFPCISFTNSLHPTLKDKHCNDFSKSGSRKARLKEANTSQQDKIADSSDSSDSNACFSSGSPARRAQSFDTDPASFSMRTKLELKEINKKQKQLTPNQRLGVAFLSKKSRRKKKSRTRAKNKKAATCGTGKLMNSLSLLHMATLANLSNEQPAIDHKENSLPHYCDRASDHTDDYQDSLHKMSYISPLSSDKGDSSPPTPASPSLSPGRPYQDRLYSKTEGKPSACGFPYDGREEWAHVSGPRLRRSSLEGEIIEATFAELSTSLQRSPCSRLPYQYERSPRTEEKLSPGMTSPKCIPTTLLCRSPYISVNKQNSEEAVSSCVDVAKAVDLSRSPVSPKDGAASERRFQTETSNKVGLDDMNENSAKADAYAKNADVFSRSLFMGQYSVCKTLTSTIAHPTWTSVKTDKFENITDDEDEDVIPPSQGSSSNLARFPSFKQLNAVVPVWVLPSSLLHTGNPGSLSANPIQALDRSSDKHQSPASCAFNLQSLPALADQASAGKSSYAAIDPNPSDPEKEELSRQVNHHCQEDDTDGCRAGASSQVLEKSYVSGIGTPWRESQMLNNTSTSITSNFEPITDSESEDEGGGSSKTKWQESLGYSSSSSFNYHLNPPIYTAYTSLKSSLPYSHQLSQRFYSQIPCHGKMFTSFDGLSKSQPLEFASPTLGGTDSSKLVDHKNPQCLAGKSEASSGGCGNDVDGQKDKDAFSTDSSPSKKYQPIDGNQPGSGSGSKQDWDDERSVGDPKHPQCILNRGPEDVGQDEKTTSSQQSPAKPYSSAAPPLSRGETQNLMEGSSGPVYVEHEPDHAMNLEPTQPEYVLRPQLNPPLREALEASCVSFGLSIEPVVKAFCSNPADLPEKPRELGGRVLRLVSCRVADLEEMKPPAGIQGLQAWQSIKLSSSSLLASQSQARVDRGSFRERLAQKRQLHSALIGDCPCIMTPVTPPPSVRSVMTWIQNKLTILEAKKGMSGGQTEPSTEVLSLSEVGNRLKISQKQENYTKKTREEDEREDSADTPMGREGLFTILKDKGTEPGSSKTFELAHISGHKASSQDIHVFLGSPEYSHLDPTNLHSTLVEKSLEKTSQDELTPITSKPTGEQTESIEQEPEHTSCGQTKFVTPKRLPLRRLSTNTERVLRQNILASQAKLGFVAEGGYTSQIDGPTPKNTHGFMVTQRRLQDAKALHSHQYLTVLSLELHAETRGDLMPDPEVDAIHAIFYAIFDDIPLEKGSQTTTGVMMVDAASYDASKGRCGPGSQTFLSKCGLMDDLDITYVATETDLLMEVIKMVDRTDPDMLVGFEVQQLSWGFLLQRAAQLNIDLCTKIARVHGLKRGSRVTPEKDEWGADHTSEFHIDGRIVLNLWRVLRHEVTLNVYTYENCAYHVLHKRVPAYTFRTLTFWYSHGSHLHRWRVINHYTERVTGQLAMLDQLDIIGKTSEFARVFGIEFYDVLSRGSQYRVESMMLRLAKPLNFIPVSPSIQQRARQKSAECIALNLEPESRFYVDPVVVLDFQSLYPSIMIAYNYCFSTCLGRVQHLASAHEGPIEFGCTSLNVPPTVLRKLEKHVTISPNGCVFVKQNIRKGILPLMVDEILRTRLMVKKSMKAHKGDKKLHRMLDARQLGLKLIANVTYGYTGASFSGRMPCVEVGDSIVRKARESLERAIGVVEKTTRWQAHVVYGDTDSLFVHLPGRTKDQAFVIGQEIADTITNMFPKPMKLRFEKTKKRYVGFMYETPDQKEPVFDAKGIETVRRDNCGVVSKVLEKSIKILFTSRDVSLVKAYVQNQCTKMLSGHVGLQDFIFAKEYKGMMGYKPGACVPALEVARRRLRDDRRAEPRVGERVPYVVVYGSPGLPLIKLVRQPLEVVQDCTLRINVTYYIQKLILPCLDRMLGLIGANVFSWYEDLPRVHRVAPHGQPLHPDTKQGTISQYFVTSDCALCDQQTKQLVCSTCLRDPLMVAVSLASRCTAWERVQDSLSQDHTQPCTSLDCPVLFRRLLAKADIQRADRFRGMLDKILSF</sequence>
<evidence type="ECO:0000256" key="15">
    <source>
        <dbReference type="SAM" id="MobiDB-lite"/>
    </source>
</evidence>
<evidence type="ECO:0000256" key="9">
    <source>
        <dbReference type="ARBA" id="ARBA00022833"/>
    </source>
</evidence>
<dbReference type="Proteomes" id="UP000245119">
    <property type="component" value="Linkage Group LG6"/>
</dbReference>
<evidence type="ECO:0000259" key="17">
    <source>
        <dbReference type="Pfam" id="PF03104"/>
    </source>
</evidence>
<dbReference type="EMBL" id="PZQS01000006">
    <property type="protein sequence ID" value="PVD28374.1"/>
    <property type="molecule type" value="Genomic_DNA"/>
</dbReference>
<dbReference type="InterPro" id="IPR023211">
    <property type="entry name" value="DNA_pol_palm_dom_sf"/>
</dbReference>
<keyword evidence="9" id="KW-0862">Zinc</keyword>
<feature type="region of interest" description="Disordered" evidence="15">
    <location>
        <begin position="139"/>
        <end position="195"/>
    </location>
</feature>
<dbReference type="InterPro" id="IPR006134">
    <property type="entry name" value="DNA-dir_DNA_pol_B_multi_dom"/>
</dbReference>
<dbReference type="FunFam" id="1.10.132.60:FF:000005">
    <property type="entry name" value="Putative DNA polymerase zeta catalytic subunit"/>
    <property type="match status" value="1"/>
</dbReference>
<evidence type="ECO:0000256" key="13">
    <source>
        <dbReference type="ARBA" id="ARBA00023204"/>
    </source>
</evidence>
<evidence type="ECO:0000256" key="7">
    <source>
        <dbReference type="ARBA" id="ARBA00022723"/>
    </source>
</evidence>
<dbReference type="InterPro" id="IPR012337">
    <property type="entry name" value="RNaseH-like_sf"/>
</dbReference>
<dbReference type="GO" id="GO:0046872">
    <property type="term" value="F:metal ion binding"/>
    <property type="evidence" value="ECO:0007669"/>
    <property type="project" value="UniProtKB-KW"/>
</dbReference>
<evidence type="ECO:0000256" key="2">
    <source>
        <dbReference type="ARBA" id="ARBA00005755"/>
    </source>
</evidence>
<dbReference type="FunFam" id="3.30.420.10:FF:000024">
    <property type="entry name" value="DNA polymerase zeta catalytic subunit"/>
    <property type="match status" value="1"/>
</dbReference>
<keyword evidence="13" id="KW-0234">DNA repair</keyword>
<evidence type="ECO:0000256" key="12">
    <source>
        <dbReference type="ARBA" id="ARBA00023014"/>
    </source>
</evidence>
<feature type="compositionally biased region" description="Low complexity" evidence="15">
    <location>
        <begin position="240"/>
        <end position="262"/>
    </location>
</feature>
<dbReference type="PROSITE" id="PS00116">
    <property type="entry name" value="DNA_POLYMERASE_B"/>
    <property type="match status" value="1"/>
</dbReference>
<dbReference type="GO" id="GO:0042276">
    <property type="term" value="P:error-prone translesion synthesis"/>
    <property type="evidence" value="ECO:0007669"/>
    <property type="project" value="TreeGrafter"/>
</dbReference>
<dbReference type="GO" id="GO:0005634">
    <property type="term" value="C:nucleus"/>
    <property type="evidence" value="ECO:0007669"/>
    <property type="project" value="TreeGrafter"/>
</dbReference>
<feature type="compositionally biased region" description="Basic residues" evidence="15">
    <location>
        <begin position="28"/>
        <end position="44"/>
    </location>
</feature>
<keyword evidence="8" id="KW-0227">DNA damage</keyword>
<dbReference type="Gene3D" id="1.10.132.60">
    <property type="entry name" value="DNA polymerase family B, C-terminal domain"/>
    <property type="match status" value="1"/>
</dbReference>
<keyword evidence="12" id="KW-0411">Iron-sulfur</keyword>
<feature type="region of interest" description="Disordered" evidence="15">
    <location>
        <begin position="386"/>
        <end position="426"/>
    </location>
</feature>
<organism evidence="18 19">
    <name type="scientific">Pomacea canaliculata</name>
    <name type="common">Golden apple snail</name>
    <dbReference type="NCBI Taxonomy" id="400727"/>
    <lineage>
        <taxon>Eukaryota</taxon>
        <taxon>Metazoa</taxon>
        <taxon>Spiralia</taxon>
        <taxon>Lophotrochozoa</taxon>
        <taxon>Mollusca</taxon>
        <taxon>Gastropoda</taxon>
        <taxon>Caenogastropoda</taxon>
        <taxon>Architaenioglossa</taxon>
        <taxon>Ampullarioidea</taxon>
        <taxon>Ampullariidae</taxon>
        <taxon>Pomacea</taxon>
    </lineage>
</organism>
<keyword evidence="5" id="KW-0808">Transferase</keyword>
<keyword evidence="6" id="KW-0548">Nucleotidyltransferase</keyword>
<dbReference type="GO" id="GO:0000166">
    <property type="term" value="F:nucleotide binding"/>
    <property type="evidence" value="ECO:0007669"/>
    <property type="project" value="InterPro"/>
</dbReference>
<evidence type="ECO:0000256" key="4">
    <source>
        <dbReference type="ARBA" id="ARBA00021589"/>
    </source>
</evidence>
<dbReference type="Pfam" id="PF00136">
    <property type="entry name" value="DNA_pol_B"/>
    <property type="match status" value="1"/>
</dbReference>
<dbReference type="PANTHER" id="PTHR45812">
    <property type="entry name" value="DNA POLYMERASE ZETA CATALYTIC SUBUNIT"/>
    <property type="match status" value="1"/>
</dbReference>
<feature type="compositionally biased region" description="Low complexity" evidence="15">
    <location>
        <begin position="966"/>
        <end position="983"/>
    </location>
</feature>
<feature type="region of interest" description="Disordered" evidence="15">
    <location>
        <begin position="768"/>
        <end position="797"/>
    </location>
</feature>
<dbReference type="CDD" id="cd05778">
    <property type="entry name" value="DNA_polB_zeta_exo"/>
    <property type="match status" value="1"/>
</dbReference>